<comment type="caution">
    <text evidence="2">The sequence shown here is derived from an EMBL/GenBank/DDBJ whole genome shotgun (WGS) entry which is preliminary data.</text>
</comment>
<dbReference type="Gene3D" id="2.40.50.1020">
    <property type="entry name" value="LytTr DNA-binding domain"/>
    <property type="match status" value="1"/>
</dbReference>
<dbReference type="PROSITE" id="PS50930">
    <property type="entry name" value="HTH_LYTTR"/>
    <property type="match status" value="1"/>
</dbReference>
<name>A0ABS8DF90_9FIRM</name>
<evidence type="ECO:0000259" key="1">
    <source>
        <dbReference type="PROSITE" id="PS50930"/>
    </source>
</evidence>
<dbReference type="Proteomes" id="UP001299546">
    <property type="component" value="Unassembled WGS sequence"/>
</dbReference>
<dbReference type="InterPro" id="IPR046947">
    <property type="entry name" value="LytR-like"/>
</dbReference>
<dbReference type="GO" id="GO:0003677">
    <property type="term" value="F:DNA binding"/>
    <property type="evidence" value="ECO:0007669"/>
    <property type="project" value="UniProtKB-KW"/>
</dbReference>
<accession>A0ABS8DF90</accession>
<sequence length="179" mass="21155">MDIELGDGSGIVMAQELNKSIPDAQIIYITQHLEYVSSVYESQHIYFINKQHMDTYIPRALELALKKLREQDNLYLEFDWSKEHYKIKQTDILYIERILRTTEIHTAARTFYTSEKISIIHQRLNRSFVISHRSYIINMNAITNLEKDCAIIKGNIKIPISRSHYKDIKREFNLFSSVN</sequence>
<dbReference type="RefSeq" id="WP_074017782.1">
    <property type="nucleotide sequence ID" value="NZ_JAJCIQ010000003.1"/>
</dbReference>
<dbReference type="EMBL" id="JAJCIS010000003">
    <property type="protein sequence ID" value="MCB7387066.1"/>
    <property type="molecule type" value="Genomic_DNA"/>
</dbReference>
<dbReference type="SMART" id="SM00850">
    <property type="entry name" value="LytTR"/>
    <property type="match status" value="1"/>
</dbReference>
<dbReference type="Pfam" id="PF04397">
    <property type="entry name" value="LytTR"/>
    <property type="match status" value="1"/>
</dbReference>
<evidence type="ECO:0000313" key="3">
    <source>
        <dbReference type="Proteomes" id="UP001299546"/>
    </source>
</evidence>
<proteinExistence type="predicted"/>
<keyword evidence="2" id="KW-0238">DNA-binding</keyword>
<feature type="domain" description="HTH LytTR-type" evidence="1">
    <location>
        <begin position="85"/>
        <end position="174"/>
    </location>
</feature>
<gene>
    <name evidence="2" type="ORF">LIZ65_07165</name>
</gene>
<keyword evidence="3" id="KW-1185">Reference proteome</keyword>
<dbReference type="PANTHER" id="PTHR37299">
    <property type="entry name" value="TRANSCRIPTIONAL REGULATOR-RELATED"/>
    <property type="match status" value="1"/>
</dbReference>
<dbReference type="InterPro" id="IPR007492">
    <property type="entry name" value="LytTR_DNA-bd_dom"/>
</dbReference>
<evidence type="ECO:0000313" key="2">
    <source>
        <dbReference type="EMBL" id="MCB7387066.1"/>
    </source>
</evidence>
<reference evidence="2 3" key="1">
    <citation type="submission" date="2021-10" db="EMBL/GenBank/DDBJ databases">
        <title>Collection of gut derived symbiotic bacterial strains cultured from healthy donors.</title>
        <authorList>
            <person name="Lin H."/>
            <person name="Littmann E."/>
            <person name="Kohout C."/>
            <person name="Pamer E.G."/>
        </authorList>
    </citation>
    <scope>NUCLEOTIDE SEQUENCE [LARGE SCALE GENOMIC DNA]</scope>
    <source>
        <strain evidence="2 3">DFI.1.165</strain>
    </source>
</reference>
<organism evidence="2 3">
    <name type="scientific">Bariatricus massiliensis</name>
    <dbReference type="NCBI Taxonomy" id="1745713"/>
    <lineage>
        <taxon>Bacteria</taxon>
        <taxon>Bacillati</taxon>
        <taxon>Bacillota</taxon>
        <taxon>Clostridia</taxon>
        <taxon>Lachnospirales</taxon>
        <taxon>Lachnospiraceae</taxon>
        <taxon>Bariatricus</taxon>
    </lineage>
</organism>
<dbReference type="PANTHER" id="PTHR37299:SF1">
    <property type="entry name" value="STAGE 0 SPORULATION PROTEIN A HOMOLOG"/>
    <property type="match status" value="1"/>
</dbReference>
<protein>
    <submittedName>
        <fullName evidence="2">LytTR family DNA-binding domain-containing protein</fullName>
    </submittedName>
</protein>